<evidence type="ECO:0008006" key="3">
    <source>
        <dbReference type="Google" id="ProtNLM"/>
    </source>
</evidence>
<dbReference type="PANTHER" id="PTHR31099">
    <property type="entry name" value="OS06G0165300 PROTEIN"/>
    <property type="match status" value="1"/>
</dbReference>
<dbReference type="Gramene" id="mRNA:HanXRQr2_Chr14g0639911">
    <property type="protein sequence ID" value="CDS:HanXRQr2_Chr14g0639911.1"/>
    <property type="gene ID" value="HanXRQr2_Chr14g0639911"/>
</dbReference>
<organism evidence="1 2">
    <name type="scientific">Helianthus annuus</name>
    <name type="common">Common sunflower</name>
    <dbReference type="NCBI Taxonomy" id="4232"/>
    <lineage>
        <taxon>Eukaryota</taxon>
        <taxon>Viridiplantae</taxon>
        <taxon>Streptophyta</taxon>
        <taxon>Embryophyta</taxon>
        <taxon>Tracheophyta</taxon>
        <taxon>Spermatophyta</taxon>
        <taxon>Magnoliopsida</taxon>
        <taxon>eudicotyledons</taxon>
        <taxon>Gunneridae</taxon>
        <taxon>Pentapetalae</taxon>
        <taxon>asterids</taxon>
        <taxon>campanulids</taxon>
        <taxon>Asterales</taxon>
        <taxon>Asteraceae</taxon>
        <taxon>Asteroideae</taxon>
        <taxon>Heliantheae alliance</taxon>
        <taxon>Heliantheae</taxon>
        <taxon>Helianthus</taxon>
    </lineage>
</organism>
<keyword evidence="2" id="KW-1185">Reference proteome</keyword>
<comment type="caution">
    <text evidence="1">The sequence shown here is derived from an EMBL/GenBank/DDBJ whole genome shotgun (WGS) entry which is preliminary data.</text>
</comment>
<dbReference type="PANTHER" id="PTHR31099:SF41">
    <property type="entry name" value="TRANSPOSASE (PUTATIVE), GYPSY TYPE-RELATED"/>
    <property type="match status" value="1"/>
</dbReference>
<reference evidence="1" key="2">
    <citation type="submission" date="2020-06" db="EMBL/GenBank/DDBJ databases">
        <title>Helianthus annuus Genome sequencing and assembly Release 2.</title>
        <authorList>
            <person name="Gouzy J."/>
            <person name="Langlade N."/>
            <person name="Munos S."/>
        </authorList>
    </citation>
    <scope>NUCLEOTIDE SEQUENCE</scope>
    <source>
        <tissue evidence="1">Leaves</tissue>
    </source>
</reference>
<evidence type="ECO:0000313" key="2">
    <source>
        <dbReference type="Proteomes" id="UP000215914"/>
    </source>
</evidence>
<accession>A0A9K3H857</accession>
<reference evidence="1" key="1">
    <citation type="journal article" date="2017" name="Nature">
        <title>The sunflower genome provides insights into oil metabolism, flowering and Asterid evolution.</title>
        <authorList>
            <person name="Badouin H."/>
            <person name="Gouzy J."/>
            <person name="Grassa C.J."/>
            <person name="Murat F."/>
            <person name="Staton S.E."/>
            <person name="Cottret L."/>
            <person name="Lelandais-Briere C."/>
            <person name="Owens G.L."/>
            <person name="Carrere S."/>
            <person name="Mayjonade B."/>
            <person name="Legrand L."/>
            <person name="Gill N."/>
            <person name="Kane N.C."/>
            <person name="Bowers J.E."/>
            <person name="Hubner S."/>
            <person name="Bellec A."/>
            <person name="Berard A."/>
            <person name="Berges H."/>
            <person name="Blanchet N."/>
            <person name="Boniface M.C."/>
            <person name="Brunel D."/>
            <person name="Catrice O."/>
            <person name="Chaidir N."/>
            <person name="Claudel C."/>
            <person name="Donnadieu C."/>
            <person name="Faraut T."/>
            <person name="Fievet G."/>
            <person name="Helmstetter N."/>
            <person name="King M."/>
            <person name="Knapp S.J."/>
            <person name="Lai Z."/>
            <person name="Le Paslier M.C."/>
            <person name="Lippi Y."/>
            <person name="Lorenzon L."/>
            <person name="Mandel J.R."/>
            <person name="Marage G."/>
            <person name="Marchand G."/>
            <person name="Marquand E."/>
            <person name="Bret-Mestries E."/>
            <person name="Morien E."/>
            <person name="Nambeesan S."/>
            <person name="Nguyen T."/>
            <person name="Pegot-Espagnet P."/>
            <person name="Pouilly N."/>
            <person name="Raftis F."/>
            <person name="Sallet E."/>
            <person name="Schiex T."/>
            <person name="Thomas J."/>
            <person name="Vandecasteele C."/>
            <person name="Vares D."/>
            <person name="Vear F."/>
            <person name="Vautrin S."/>
            <person name="Crespi M."/>
            <person name="Mangin B."/>
            <person name="Burke J.M."/>
            <person name="Salse J."/>
            <person name="Munos S."/>
            <person name="Vincourt P."/>
            <person name="Rieseberg L.H."/>
            <person name="Langlade N.B."/>
        </authorList>
    </citation>
    <scope>NUCLEOTIDE SEQUENCE</scope>
    <source>
        <tissue evidence="1">Leaves</tissue>
    </source>
</reference>
<protein>
    <recommendedName>
        <fullName evidence="3">Transposase (Putative), gypsy type</fullName>
    </recommendedName>
</protein>
<gene>
    <name evidence="1" type="ORF">HanXRQr2_Chr14g0639911</name>
</gene>
<name>A0A9K3H857_HELAN</name>
<dbReference type="Proteomes" id="UP000215914">
    <property type="component" value="Unassembled WGS sequence"/>
</dbReference>
<dbReference type="EMBL" id="MNCJ02000329">
    <property type="protein sequence ID" value="KAF5768729.1"/>
    <property type="molecule type" value="Genomic_DNA"/>
</dbReference>
<evidence type="ECO:0000313" key="1">
    <source>
        <dbReference type="EMBL" id="KAF5768729.1"/>
    </source>
</evidence>
<sequence length="216" mass="25117">MGARKDMGKTFSKMTQEEVDSFCDQWGIDPSVNPVAPGCDRTIDQCPPGSIALYCRHFEFSNLRYPFSVFVLNVLEYYRVSRVLHFEVLCRALGYDPNLLMFRRFFRLAKNGDWFTFETYQVDVCLISPLVSTLGSWKDRFFWVSESVIPFKMVWRHLDVVLNELDPFESKLNEGMLKALRACPSRLRPFPEHLLVFIGVSVLCDKPNRDPSFMSD</sequence>
<dbReference type="AlphaFoldDB" id="A0A9K3H857"/>
<proteinExistence type="predicted"/>